<keyword evidence="4" id="KW-1185">Reference proteome</keyword>
<evidence type="ECO:0000256" key="2">
    <source>
        <dbReference type="SAM" id="Phobius"/>
    </source>
</evidence>
<keyword evidence="2" id="KW-0812">Transmembrane</keyword>
<feature type="compositionally biased region" description="Pro residues" evidence="1">
    <location>
        <begin position="25"/>
        <end position="34"/>
    </location>
</feature>
<feature type="transmembrane region" description="Helical" evidence="2">
    <location>
        <begin position="72"/>
        <end position="95"/>
    </location>
</feature>
<dbReference type="GeneID" id="36595553"/>
<accession>A0A2J6SJS5</accession>
<name>A0A2J6SJS5_9HELO</name>
<dbReference type="AlphaFoldDB" id="A0A2J6SJS5"/>
<organism evidence="3 4">
    <name type="scientific">Hyaloscypha bicolor E</name>
    <dbReference type="NCBI Taxonomy" id="1095630"/>
    <lineage>
        <taxon>Eukaryota</taxon>
        <taxon>Fungi</taxon>
        <taxon>Dikarya</taxon>
        <taxon>Ascomycota</taxon>
        <taxon>Pezizomycotina</taxon>
        <taxon>Leotiomycetes</taxon>
        <taxon>Helotiales</taxon>
        <taxon>Hyaloscyphaceae</taxon>
        <taxon>Hyaloscypha</taxon>
        <taxon>Hyaloscypha bicolor</taxon>
    </lineage>
</organism>
<feature type="compositionally biased region" description="Basic and acidic residues" evidence="1">
    <location>
        <begin position="56"/>
        <end position="65"/>
    </location>
</feature>
<dbReference type="InParanoid" id="A0A2J6SJS5"/>
<keyword evidence="2" id="KW-0472">Membrane</keyword>
<evidence type="ECO:0000313" key="3">
    <source>
        <dbReference type="EMBL" id="PMD51019.1"/>
    </source>
</evidence>
<reference evidence="3 4" key="1">
    <citation type="submission" date="2016-04" db="EMBL/GenBank/DDBJ databases">
        <title>A degradative enzymes factory behind the ericoid mycorrhizal symbiosis.</title>
        <authorList>
            <consortium name="DOE Joint Genome Institute"/>
            <person name="Martino E."/>
            <person name="Morin E."/>
            <person name="Grelet G."/>
            <person name="Kuo A."/>
            <person name="Kohler A."/>
            <person name="Daghino S."/>
            <person name="Barry K."/>
            <person name="Choi C."/>
            <person name="Cichocki N."/>
            <person name="Clum A."/>
            <person name="Copeland A."/>
            <person name="Hainaut M."/>
            <person name="Haridas S."/>
            <person name="Labutti K."/>
            <person name="Lindquist E."/>
            <person name="Lipzen A."/>
            <person name="Khouja H.-R."/>
            <person name="Murat C."/>
            <person name="Ohm R."/>
            <person name="Olson A."/>
            <person name="Spatafora J."/>
            <person name="Veneault-Fourrey C."/>
            <person name="Henrissat B."/>
            <person name="Grigoriev I."/>
            <person name="Martin F."/>
            <person name="Perotto S."/>
        </authorList>
    </citation>
    <scope>NUCLEOTIDE SEQUENCE [LARGE SCALE GENOMIC DNA]</scope>
    <source>
        <strain evidence="3 4">E</strain>
    </source>
</reference>
<feature type="region of interest" description="Disordered" evidence="1">
    <location>
        <begin position="1"/>
        <end position="70"/>
    </location>
</feature>
<protein>
    <submittedName>
        <fullName evidence="3">Uncharacterized protein</fullName>
    </submittedName>
</protein>
<dbReference type="Proteomes" id="UP000235371">
    <property type="component" value="Unassembled WGS sequence"/>
</dbReference>
<keyword evidence="2" id="KW-1133">Transmembrane helix</keyword>
<proteinExistence type="predicted"/>
<gene>
    <name evidence="3" type="ORF">K444DRAFT_668983</name>
</gene>
<sequence length="120" mass="12820">MPHETKDVPLLPIYHHISRSSSPTPSSPTHPPPLYSLYRAPTPFPAVAASHSAKRKSLDPSPKDRSRNRRKASICIAVAVVVLLVLPLSVFGGILHATRRNAECMEGNTGFLEGAGGCGT</sequence>
<dbReference type="RefSeq" id="XP_024727923.1">
    <property type="nucleotide sequence ID" value="XM_024887477.1"/>
</dbReference>
<dbReference type="EMBL" id="KZ613912">
    <property type="protein sequence ID" value="PMD51019.1"/>
    <property type="molecule type" value="Genomic_DNA"/>
</dbReference>
<evidence type="ECO:0000256" key="1">
    <source>
        <dbReference type="SAM" id="MobiDB-lite"/>
    </source>
</evidence>
<dbReference type="OrthoDB" id="10431309at2759"/>
<evidence type="ECO:0000313" key="4">
    <source>
        <dbReference type="Proteomes" id="UP000235371"/>
    </source>
</evidence>